<reference evidence="4 5" key="1">
    <citation type="submission" date="2021-05" db="EMBL/GenBank/DDBJ databases">
        <title>Complete genome of Nocardioides aquaticus KCTC 9944T isolated from meromictic and hypersaline Ekho Lake, Antarctica.</title>
        <authorList>
            <person name="Hwang K."/>
            <person name="Kim K.M."/>
            <person name="Choe H."/>
        </authorList>
    </citation>
    <scope>NUCLEOTIDE SEQUENCE [LARGE SCALE GENOMIC DNA]</scope>
    <source>
        <strain evidence="4 5">KCTC 9944</strain>
    </source>
</reference>
<dbReference type="Gene3D" id="2.120.10.30">
    <property type="entry name" value="TolB, C-terminal domain"/>
    <property type="match status" value="1"/>
</dbReference>
<evidence type="ECO:0000313" key="5">
    <source>
        <dbReference type="Proteomes" id="UP000679307"/>
    </source>
</evidence>
<gene>
    <name evidence="4" type="ORF">ENKNEFLB_03256</name>
</gene>
<evidence type="ECO:0000256" key="1">
    <source>
        <dbReference type="ARBA" id="ARBA00008853"/>
    </source>
</evidence>
<organism evidence="4 5">
    <name type="scientific">Nocardioides aquaticus</name>
    <dbReference type="NCBI Taxonomy" id="160826"/>
    <lineage>
        <taxon>Bacteria</taxon>
        <taxon>Bacillati</taxon>
        <taxon>Actinomycetota</taxon>
        <taxon>Actinomycetes</taxon>
        <taxon>Propionibacteriales</taxon>
        <taxon>Nocardioidaceae</taxon>
        <taxon>Nocardioides</taxon>
    </lineage>
</organism>
<dbReference type="GO" id="GO:0016787">
    <property type="term" value="F:hydrolase activity"/>
    <property type="evidence" value="ECO:0007669"/>
    <property type="project" value="UniProtKB-KW"/>
</dbReference>
<evidence type="ECO:0000256" key="2">
    <source>
        <dbReference type="ARBA" id="ARBA00022801"/>
    </source>
</evidence>
<keyword evidence="5" id="KW-1185">Reference proteome</keyword>
<dbReference type="InterPro" id="IPR005511">
    <property type="entry name" value="SMP-30"/>
</dbReference>
<accession>A0ABX8EM03</accession>
<evidence type="ECO:0000259" key="3">
    <source>
        <dbReference type="Pfam" id="PF08450"/>
    </source>
</evidence>
<proteinExistence type="inferred from homology"/>
<dbReference type="RefSeq" id="WP_214056328.1">
    <property type="nucleotide sequence ID" value="NZ_BAAAHS010000098.1"/>
</dbReference>
<comment type="similarity">
    <text evidence="1">Belongs to the SMP-30/CGR1 family.</text>
</comment>
<dbReference type="EMBL" id="CP075371">
    <property type="protein sequence ID" value="QVT80855.1"/>
    <property type="molecule type" value="Genomic_DNA"/>
</dbReference>
<dbReference type="Proteomes" id="UP000679307">
    <property type="component" value="Chromosome"/>
</dbReference>
<evidence type="ECO:0000313" key="4">
    <source>
        <dbReference type="EMBL" id="QVT80855.1"/>
    </source>
</evidence>
<dbReference type="InterPro" id="IPR013658">
    <property type="entry name" value="SGL"/>
</dbReference>
<keyword evidence="2 4" id="KW-0378">Hydrolase</keyword>
<dbReference type="InterPro" id="IPR011042">
    <property type="entry name" value="6-blade_b-propeller_TolB-like"/>
</dbReference>
<name>A0ABX8EM03_9ACTN</name>
<protein>
    <submittedName>
        <fullName evidence="4">6-deoxy-6-sulfogluconolactonase</fullName>
        <ecNumber evidence="4">3.1.1.99</ecNumber>
    </submittedName>
</protein>
<dbReference type="SUPFAM" id="SSF63829">
    <property type="entry name" value="Calcium-dependent phosphotriesterase"/>
    <property type="match status" value="1"/>
</dbReference>
<dbReference type="InterPro" id="IPR051262">
    <property type="entry name" value="SMP-30/CGR1_Lactonase"/>
</dbReference>
<dbReference type="EC" id="3.1.1.99" evidence="4"/>
<sequence length="297" mass="32012">MSREITTVLSGMSFLECPRWHEDRLWMVDFYTHRVLSATEHGEDLRVEAEVPAQPSGLGWLPDGRLLVVSMKDRRVLRREPDGTLVTHADVSAYVTGHPNDMVVDAEGRAYLGSFGFDLMGGADLETADLLRVDPDGTVTVVARDLWFPNGSVITDDGVLVVDETLGNRVSAFDIASDGTLGPRRDWATFGELPTSRTQAEGIGQLSLAPDGCCLDAEGALWTADALGGRVVRVADGGRVLEEISTGTGVFACMLGGADGRTLFLCCAPDFDEHARSAAREAEMRAVRVEVPHAGRP</sequence>
<dbReference type="Pfam" id="PF08450">
    <property type="entry name" value="SGL"/>
    <property type="match status" value="1"/>
</dbReference>
<feature type="domain" description="SMP-30/Gluconolactonase/LRE-like region" evidence="3">
    <location>
        <begin position="16"/>
        <end position="266"/>
    </location>
</feature>
<dbReference type="PANTHER" id="PTHR47572:SF4">
    <property type="entry name" value="LACTONASE DRP35"/>
    <property type="match status" value="1"/>
</dbReference>
<dbReference type="PRINTS" id="PR01790">
    <property type="entry name" value="SMP30FAMILY"/>
</dbReference>
<dbReference type="PANTHER" id="PTHR47572">
    <property type="entry name" value="LIPOPROTEIN-RELATED"/>
    <property type="match status" value="1"/>
</dbReference>